<feature type="transmembrane region" description="Helical" evidence="1">
    <location>
        <begin position="44"/>
        <end position="62"/>
    </location>
</feature>
<dbReference type="InterPro" id="IPR002656">
    <property type="entry name" value="Acyl_transf_3_dom"/>
</dbReference>
<feature type="transmembrane region" description="Helical" evidence="1">
    <location>
        <begin position="143"/>
        <end position="165"/>
    </location>
</feature>
<dbReference type="Pfam" id="PF01757">
    <property type="entry name" value="Acyl_transf_3"/>
    <property type="match status" value="1"/>
</dbReference>
<evidence type="ECO:0000259" key="2">
    <source>
        <dbReference type="Pfam" id="PF01757"/>
    </source>
</evidence>
<proteinExistence type="predicted"/>
<gene>
    <name evidence="3" type="ordered locus">AciPR4_3793</name>
</gene>
<protein>
    <submittedName>
        <fullName evidence="3">Acyltransferase 3</fullName>
    </submittedName>
</protein>
<name>E8V1C7_TERSS</name>
<feature type="transmembrane region" description="Helical" evidence="1">
    <location>
        <begin position="301"/>
        <end position="319"/>
    </location>
</feature>
<keyword evidence="1" id="KW-0812">Transmembrane</keyword>
<evidence type="ECO:0000313" key="3">
    <source>
        <dbReference type="EMBL" id="ADV84542.1"/>
    </source>
</evidence>
<sequence length="368" mass="41527">MSPHPTHTATSKHLPWIDACKGIGILLVVLGHVTDSGGLLNRSIYLFHMPLFFFLSGYLHTVQADFRDFFRKKTIHLLLPYVSFLILLYPAEVFHVLRHGADPHILGHHALTLLWGGNQMQGLYGVFWFLTCLFATQQVVNWLLVRCGLTIALAVGFCGLLLSYANSIFFPWFGLPLDLNVCAAAMPFFLTGYLWRRAKVEAWWLALLTAVGVGFAVWELKRGMPLSYNMRGADYGVPFVSFALALCCIFWVVKASQLLRLAPPVARFVERFGAASMGIMFIHKVLPVLPGLGGLVPRHPWVALVLFSAISYGFTMLLLRFRWTRALFMGSQKDFDLLVSGKQQRHVLSTEVPPNRWERAPEPQERPT</sequence>
<keyword evidence="1" id="KW-1133">Transmembrane helix</keyword>
<evidence type="ECO:0000313" key="4">
    <source>
        <dbReference type="Proteomes" id="UP000006844"/>
    </source>
</evidence>
<dbReference type="eggNOG" id="COG3594">
    <property type="taxonomic scope" value="Bacteria"/>
</dbReference>
<dbReference type="RefSeq" id="WP_013570272.1">
    <property type="nucleotide sequence ID" value="NC_014963.1"/>
</dbReference>
<feature type="transmembrane region" description="Helical" evidence="1">
    <location>
        <begin position="202"/>
        <end position="220"/>
    </location>
</feature>
<dbReference type="Proteomes" id="UP000006844">
    <property type="component" value="Chromosome"/>
</dbReference>
<feature type="domain" description="Acyltransferase 3" evidence="2">
    <location>
        <begin position="15"/>
        <end position="319"/>
    </location>
</feature>
<dbReference type="HOGENOM" id="CLU_023915_4_0_0"/>
<dbReference type="InterPro" id="IPR052734">
    <property type="entry name" value="Nod_factor_acetyltransferase"/>
</dbReference>
<reference evidence="3 4" key="1">
    <citation type="journal article" date="2012" name="Stand. Genomic Sci.">
        <title>Complete genome sequence of Terriglobus saanensis type strain SP1PR4(T), an Acidobacteria from tundra soil.</title>
        <authorList>
            <person name="Rawat S.R."/>
            <person name="Mannisto M.K."/>
            <person name="Starovoytov V."/>
            <person name="Goodwin L."/>
            <person name="Nolan M."/>
            <person name="Hauser L."/>
            <person name="Land M."/>
            <person name="Davenport K.W."/>
            <person name="Woyke T."/>
            <person name="Haggblom M.M."/>
        </authorList>
    </citation>
    <scope>NUCLEOTIDE SEQUENCE</scope>
    <source>
        <strain evidence="4">ATCC BAA-1853 / DSM 23119 / SP1PR4</strain>
    </source>
</reference>
<feature type="transmembrane region" description="Helical" evidence="1">
    <location>
        <begin position="74"/>
        <end position="91"/>
    </location>
</feature>
<dbReference type="GO" id="GO:0016747">
    <property type="term" value="F:acyltransferase activity, transferring groups other than amino-acyl groups"/>
    <property type="evidence" value="ECO:0007669"/>
    <property type="project" value="InterPro"/>
</dbReference>
<dbReference type="PANTHER" id="PTHR37312">
    <property type="entry name" value="MEMBRANE-BOUND ACYLTRANSFERASE YKRP-RELATED"/>
    <property type="match status" value="1"/>
</dbReference>
<dbReference type="PANTHER" id="PTHR37312:SF1">
    <property type="entry name" value="MEMBRANE-BOUND ACYLTRANSFERASE YKRP-RELATED"/>
    <property type="match status" value="1"/>
</dbReference>
<keyword evidence="4" id="KW-1185">Reference proteome</keyword>
<dbReference type="EMBL" id="CP002467">
    <property type="protein sequence ID" value="ADV84542.1"/>
    <property type="molecule type" value="Genomic_DNA"/>
</dbReference>
<dbReference type="STRING" id="401053.AciPR4_3793"/>
<dbReference type="OrthoDB" id="9809782at2"/>
<keyword evidence="1" id="KW-0472">Membrane</keyword>
<dbReference type="KEGG" id="tsa:AciPR4_3793"/>
<feature type="transmembrane region" description="Helical" evidence="1">
    <location>
        <begin position="177"/>
        <end position="195"/>
    </location>
</feature>
<keyword evidence="3" id="KW-0012">Acyltransferase</keyword>
<feature type="transmembrane region" description="Helical" evidence="1">
    <location>
        <begin position="111"/>
        <end position="136"/>
    </location>
</feature>
<keyword evidence="3" id="KW-0808">Transferase</keyword>
<dbReference type="AlphaFoldDB" id="E8V1C7"/>
<organism evidence="3 4">
    <name type="scientific">Terriglobus saanensis (strain ATCC BAA-1853 / DSM 23119 / SP1PR4)</name>
    <dbReference type="NCBI Taxonomy" id="401053"/>
    <lineage>
        <taxon>Bacteria</taxon>
        <taxon>Pseudomonadati</taxon>
        <taxon>Acidobacteriota</taxon>
        <taxon>Terriglobia</taxon>
        <taxon>Terriglobales</taxon>
        <taxon>Acidobacteriaceae</taxon>
        <taxon>Terriglobus</taxon>
    </lineage>
</organism>
<accession>E8V1C7</accession>
<feature type="transmembrane region" description="Helical" evidence="1">
    <location>
        <begin position="274"/>
        <end position="295"/>
    </location>
</feature>
<feature type="transmembrane region" description="Helical" evidence="1">
    <location>
        <begin position="235"/>
        <end position="253"/>
    </location>
</feature>
<evidence type="ECO:0000256" key="1">
    <source>
        <dbReference type="SAM" id="Phobius"/>
    </source>
</evidence>